<gene>
    <name evidence="4" type="ORF">NP493_464g02026</name>
</gene>
<dbReference type="GO" id="GO:0008270">
    <property type="term" value="F:zinc ion binding"/>
    <property type="evidence" value="ECO:0007669"/>
    <property type="project" value="UniProtKB-KW"/>
</dbReference>
<evidence type="ECO:0000256" key="1">
    <source>
        <dbReference type="PROSITE-ProRule" id="PRU00047"/>
    </source>
</evidence>
<dbReference type="SUPFAM" id="SSF57756">
    <property type="entry name" value="Retrovirus zinc finger-like domains"/>
    <property type="match status" value="1"/>
</dbReference>
<dbReference type="SMART" id="SM00343">
    <property type="entry name" value="ZnF_C2HC"/>
    <property type="match status" value="1"/>
</dbReference>
<dbReference type="EMBL" id="JAODUO010000464">
    <property type="protein sequence ID" value="KAK2179969.1"/>
    <property type="molecule type" value="Genomic_DNA"/>
</dbReference>
<dbReference type="InterPro" id="IPR048270">
    <property type="entry name" value="PNMA_C"/>
</dbReference>
<organism evidence="4 5">
    <name type="scientific">Ridgeia piscesae</name>
    <name type="common">Tubeworm</name>
    <dbReference type="NCBI Taxonomy" id="27915"/>
    <lineage>
        <taxon>Eukaryota</taxon>
        <taxon>Metazoa</taxon>
        <taxon>Spiralia</taxon>
        <taxon>Lophotrochozoa</taxon>
        <taxon>Annelida</taxon>
        <taxon>Polychaeta</taxon>
        <taxon>Sedentaria</taxon>
        <taxon>Canalipalpata</taxon>
        <taxon>Sabellida</taxon>
        <taxon>Siboglinidae</taxon>
        <taxon>Ridgeia</taxon>
    </lineage>
</organism>
<keyword evidence="1" id="KW-0862">Zinc</keyword>
<dbReference type="Proteomes" id="UP001209878">
    <property type="component" value="Unassembled WGS sequence"/>
</dbReference>
<feature type="coiled-coil region" evidence="2">
    <location>
        <begin position="258"/>
        <end position="285"/>
    </location>
</feature>
<keyword evidence="5" id="KW-1185">Reference proteome</keyword>
<name>A0AAD9KZ14_RIDPI</name>
<keyword evidence="1" id="KW-0479">Metal-binding</keyword>
<dbReference type="InterPro" id="IPR026523">
    <property type="entry name" value="PNMA"/>
</dbReference>
<dbReference type="PANTHER" id="PTHR23095:SF17">
    <property type="entry name" value="PARANEOPLASTIC ANTIGEN MA1"/>
    <property type="match status" value="1"/>
</dbReference>
<evidence type="ECO:0000313" key="4">
    <source>
        <dbReference type="EMBL" id="KAK2179969.1"/>
    </source>
</evidence>
<dbReference type="InterPro" id="IPR001878">
    <property type="entry name" value="Znf_CCHC"/>
</dbReference>
<keyword evidence="1" id="KW-0863">Zinc-finger</keyword>
<keyword evidence="2" id="KW-0175">Coiled coil</keyword>
<dbReference type="InterPro" id="IPR036875">
    <property type="entry name" value="Znf_CCHC_sf"/>
</dbReference>
<dbReference type="Pfam" id="PF14893">
    <property type="entry name" value="PNMA"/>
    <property type="match status" value="1"/>
</dbReference>
<comment type="caution">
    <text evidence="4">The sequence shown here is derived from an EMBL/GenBank/DDBJ whole genome shotgun (WGS) entry which is preliminary data.</text>
</comment>
<feature type="domain" description="CCHC-type" evidence="3">
    <location>
        <begin position="297"/>
        <end position="312"/>
    </location>
</feature>
<dbReference type="PANTHER" id="PTHR23095">
    <property type="entry name" value="PARANEOPLASTIC ANTIGEN"/>
    <property type="match status" value="1"/>
</dbReference>
<protein>
    <recommendedName>
        <fullName evidence="3">CCHC-type domain-containing protein</fullName>
    </recommendedName>
</protein>
<sequence>MEAMHAMLKAEQEKTALAQREAELARQEAGRLRGEMVTLPTDPSVSGSSTAGINTQPSVVVTQGRRFERLRGRPERAGDPEFAEWVADMRYHLACNQMSKMAACALIMEHLRGKAREEISGRGIRDDPEAVFRALLQTFGDGSDLATLQERLYQCRQSRGESLVDCSLKLVELYMRIADKDPACESRRDQTLKERLVAAATDSSVAREIRRLINDAPHLDFFALRDGVVDWAGGDLLAVVKVCSQEAAVMPDGITEFLKRQEAMMEAQKKQIDDLAAAVQSLQGRDRRQRLCEPRLCWACGSTDHLRRDCPRGRIPSRRQADFRPNPSS</sequence>
<dbReference type="PROSITE" id="PS50158">
    <property type="entry name" value="ZF_CCHC"/>
    <property type="match status" value="1"/>
</dbReference>
<evidence type="ECO:0000313" key="5">
    <source>
        <dbReference type="Proteomes" id="UP001209878"/>
    </source>
</evidence>
<proteinExistence type="predicted"/>
<accession>A0AAD9KZ14</accession>
<reference evidence="4" key="1">
    <citation type="journal article" date="2023" name="Mol. Biol. Evol.">
        <title>Third-Generation Sequencing Reveals the Adaptive Role of the Epigenome in Three Deep-Sea Polychaetes.</title>
        <authorList>
            <person name="Perez M."/>
            <person name="Aroh O."/>
            <person name="Sun Y."/>
            <person name="Lan Y."/>
            <person name="Juniper S.K."/>
            <person name="Young C.R."/>
            <person name="Angers B."/>
            <person name="Qian P.Y."/>
        </authorList>
    </citation>
    <scope>NUCLEOTIDE SEQUENCE</scope>
    <source>
        <strain evidence="4">R07B-5</strain>
    </source>
</reference>
<dbReference type="Pfam" id="PF00098">
    <property type="entry name" value="zf-CCHC"/>
    <property type="match status" value="1"/>
</dbReference>
<evidence type="ECO:0000259" key="3">
    <source>
        <dbReference type="PROSITE" id="PS50158"/>
    </source>
</evidence>
<evidence type="ECO:0000256" key="2">
    <source>
        <dbReference type="SAM" id="Coils"/>
    </source>
</evidence>
<dbReference type="GO" id="GO:0003676">
    <property type="term" value="F:nucleic acid binding"/>
    <property type="evidence" value="ECO:0007669"/>
    <property type="project" value="InterPro"/>
</dbReference>
<dbReference type="AlphaFoldDB" id="A0AAD9KZ14"/>